<dbReference type="HAMAP" id="MF_00697">
    <property type="entry name" value="UPF0276"/>
    <property type="match status" value="1"/>
</dbReference>
<dbReference type="PANTHER" id="PTHR42194">
    <property type="entry name" value="UPF0276 PROTEIN HI_1600"/>
    <property type="match status" value="1"/>
</dbReference>
<proteinExistence type="inferred from homology"/>
<dbReference type="InterPro" id="IPR036237">
    <property type="entry name" value="Xyl_isomerase-like_sf"/>
</dbReference>
<dbReference type="RefSeq" id="WP_119777702.1">
    <property type="nucleotide sequence ID" value="NZ_QYUK01000011.1"/>
</dbReference>
<dbReference type="PANTHER" id="PTHR42194:SF1">
    <property type="entry name" value="UPF0276 PROTEIN HI_1600"/>
    <property type="match status" value="1"/>
</dbReference>
<reference evidence="2 3" key="1">
    <citation type="submission" date="2018-09" db="EMBL/GenBank/DDBJ databases">
        <authorList>
            <person name="Zhu H."/>
        </authorList>
    </citation>
    <scope>NUCLEOTIDE SEQUENCE [LARGE SCALE GENOMIC DNA]</scope>
    <source>
        <strain evidence="2 3">K1W22B-8</strain>
    </source>
</reference>
<protein>
    <recommendedName>
        <fullName evidence="1">UPF0276 protein D3874_08495</fullName>
    </recommendedName>
</protein>
<gene>
    <name evidence="2" type="ORF">D3874_08495</name>
</gene>
<organism evidence="2 3">
    <name type="scientific">Oleomonas cavernae</name>
    <dbReference type="NCBI Taxonomy" id="2320859"/>
    <lineage>
        <taxon>Bacteria</taxon>
        <taxon>Pseudomonadati</taxon>
        <taxon>Pseudomonadota</taxon>
        <taxon>Alphaproteobacteria</taxon>
        <taxon>Acetobacterales</taxon>
        <taxon>Acetobacteraceae</taxon>
        <taxon>Oleomonas</taxon>
    </lineage>
</organism>
<sequence length="276" mass="30670">MIEGFGLGLRTEHYHDMDQDGVAVDWLEIISENFMVPGGRPLDWLDRLRARYPMVMHGVSMSIGGSDPLDHAYLDDLVALADRVQPAWISDHLCWAGIDGINLHDLMPLPYTDEVLAHVAGRIGRVQDRLRRPLVIENVSTYVTYNVSDLSEPQFLAALIARSGCELLLDVNNIYVSAFNHGFDPLAYLDLLPAAAIRQVHLAGHSMMGSHIIDTHDAPIIGPVFELYAQAVRRFGAVPTMIERDDNIPPLAELLDELDQVRRHAAEGLAVREAAQ</sequence>
<evidence type="ECO:0000313" key="3">
    <source>
        <dbReference type="Proteomes" id="UP000284605"/>
    </source>
</evidence>
<dbReference type="NCBIfam" id="NF003818">
    <property type="entry name" value="PRK05409.1"/>
    <property type="match status" value="1"/>
</dbReference>
<evidence type="ECO:0000313" key="2">
    <source>
        <dbReference type="EMBL" id="RJF87058.1"/>
    </source>
</evidence>
<dbReference type="Proteomes" id="UP000284605">
    <property type="component" value="Unassembled WGS sequence"/>
</dbReference>
<accession>A0A418WAS6</accession>
<dbReference type="InterPro" id="IPR007801">
    <property type="entry name" value="MbnB/TglH/ChrH"/>
</dbReference>
<comment type="caution">
    <text evidence="2">The sequence shown here is derived from an EMBL/GenBank/DDBJ whole genome shotgun (WGS) entry which is preliminary data.</text>
</comment>
<comment type="similarity">
    <text evidence="1">Belongs to the UPF0276 family.</text>
</comment>
<keyword evidence="3" id="KW-1185">Reference proteome</keyword>
<dbReference type="OrthoDB" id="9763101at2"/>
<dbReference type="Gene3D" id="3.20.20.150">
    <property type="entry name" value="Divalent-metal-dependent TIM barrel enzymes"/>
    <property type="match status" value="1"/>
</dbReference>
<dbReference type="AlphaFoldDB" id="A0A418WAS6"/>
<dbReference type="EMBL" id="QYUK01000011">
    <property type="protein sequence ID" value="RJF87058.1"/>
    <property type="molecule type" value="Genomic_DNA"/>
</dbReference>
<dbReference type="Pfam" id="PF05114">
    <property type="entry name" value="MbnB_TglH_ChrH"/>
    <property type="match status" value="1"/>
</dbReference>
<dbReference type="SUPFAM" id="SSF51658">
    <property type="entry name" value="Xylose isomerase-like"/>
    <property type="match status" value="1"/>
</dbReference>
<evidence type="ECO:0000256" key="1">
    <source>
        <dbReference type="HAMAP-Rule" id="MF_00697"/>
    </source>
</evidence>
<name>A0A418WAS6_9PROT</name>